<organism evidence="2 3">
    <name type="scientific">Oncorhynchus mykiss</name>
    <name type="common">Rainbow trout</name>
    <name type="synonym">Salmo gairdneri</name>
    <dbReference type="NCBI Taxonomy" id="8022"/>
    <lineage>
        <taxon>Eukaryota</taxon>
        <taxon>Metazoa</taxon>
        <taxon>Chordata</taxon>
        <taxon>Craniata</taxon>
        <taxon>Vertebrata</taxon>
        <taxon>Euteleostomi</taxon>
        <taxon>Actinopterygii</taxon>
        <taxon>Neopterygii</taxon>
        <taxon>Teleostei</taxon>
        <taxon>Protacanthopterygii</taxon>
        <taxon>Salmoniformes</taxon>
        <taxon>Salmonidae</taxon>
        <taxon>Salmoninae</taxon>
        <taxon>Oncorhynchus</taxon>
    </lineage>
</organism>
<gene>
    <name evidence="2" type="ORF">GSONMT00043670001</name>
</gene>
<reference evidence="2" key="1">
    <citation type="journal article" date="2014" name="Nat. Commun.">
        <title>The rainbow trout genome provides novel insights into evolution after whole-genome duplication in vertebrates.</title>
        <authorList>
            <person name="Berthelot C."/>
            <person name="Brunet F."/>
            <person name="Chalopin D."/>
            <person name="Juanchich A."/>
            <person name="Bernard M."/>
            <person name="Noel B."/>
            <person name="Bento P."/>
            <person name="Da Silva C."/>
            <person name="Labadie K."/>
            <person name="Alberti A."/>
            <person name="Aury J.M."/>
            <person name="Louis A."/>
            <person name="Dehais P."/>
            <person name="Bardou P."/>
            <person name="Montfort J."/>
            <person name="Klopp C."/>
            <person name="Cabau C."/>
            <person name="Gaspin C."/>
            <person name="Thorgaard G.H."/>
            <person name="Boussaha M."/>
            <person name="Quillet E."/>
            <person name="Guyomard R."/>
            <person name="Galiana D."/>
            <person name="Bobe J."/>
            <person name="Volff J.N."/>
            <person name="Genet C."/>
            <person name="Wincker P."/>
            <person name="Jaillon O."/>
            <person name="Roest Crollius H."/>
            <person name="Guiguen Y."/>
        </authorList>
    </citation>
    <scope>NUCLEOTIDE SEQUENCE [LARGE SCALE GENOMIC DNA]</scope>
</reference>
<feature type="domain" description="Cyclin C-terminal" evidence="1">
    <location>
        <begin position="2"/>
        <end position="51"/>
    </location>
</feature>
<protein>
    <recommendedName>
        <fullName evidence="1">Cyclin C-terminal domain-containing protein</fullName>
    </recommendedName>
</protein>
<dbReference type="Gene3D" id="1.10.472.10">
    <property type="entry name" value="Cyclin-like"/>
    <property type="match status" value="1"/>
</dbReference>
<dbReference type="STRING" id="8022.A0A060YZP1"/>
<dbReference type="PaxDb" id="8022-A0A060YZP1"/>
<dbReference type="InterPro" id="IPR004367">
    <property type="entry name" value="Cyclin_C-dom"/>
</dbReference>
<evidence type="ECO:0000313" key="2">
    <source>
        <dbReference type="EMBL" id="CDQ97072.1"/>
    </source>
</evidence>
<evidence type="ECO:0000313" key="3">
    <source>
        <dbReference type="Proteomes" id="UP000193380"/>
    </source>
</evidence>
<evidence type="ECO:0000259" key="1">
    <source>
        <dbReference type="Pfam" id="PF02984"/>
    </source>
</evidence>
<accession>A0A060YZP1</accession>
<sequence>MLEYHTGYTVKELTPLVKTLRTMLACPTDDKLTAVTTKYSHKVFFEVACIPLVAVQTLEDALIEQQVS</sequence>
<dbReference type="AlphaFoldDB" id="A0A060YZP1"/>
<dbReference type="Proteomes" id="UP000193380">
    <property type="component" value="Unassembled WGS sequence"/>
</dbReference>
<dbReference type="Pfam" id="PF02984">
    <property type="entry name" value="Cyclin_C"/>
    <property type="match status" value="1"/>
</dbReference>
<proteinExistence type="predicted"/>
<dbReference type="EMBL" id="FR928746">
    <property type="protein sequence ID" value="CDQ97072.1"/>
    <property type="molecule type" value="Genomic_DNA"/>
</dbReference>
<dbReference type="InterPro" id="IPR036915">
    <property type="entry name" value="Cyclin-like_sf"/>
</dbReference>
<name>A0A060YZP1_ONCMY</name>
<reference evidence="2" key="2">
    <citation type="submission" date="2014-03" db="EMBL/GenBank/DDBJ databases">
        <authorList>
            <person name="Genoscope - CEA"/>
        </authorList>
    </citation>
    <scope>NUCLEOTIDE SEQUENCE</scope>
</reference>
<dbReference type="SUPFAM" id="SSF47954">
    <property type="entry name" value="Cyclin-like"/>
    <property type="match status" value="1"/>
</dbReference>